<comment type="caution">
    <text evidence="1">The sequence shown here is derived from an EMBL/GenBank/DDBJ whole genome shotgun (WGS) entry which is preliminary data.</text>
</comment>
<dbReference type="AlphaFoldDB" id="A0A9W8RPA1"/>
<gene>
    <name evidence="1" type="ORF">NW762_012840</name>
</gene>
<evidence type="ECO:0000313" key="1">
    <source>
        <dbReference type="EMBL" id="KAJ4248070.1"/>
    </source>
</evidence>
<evidence type="ECO:0000313" key="2">
    <source>
        <dbReference type="Proteomes" id="UP001152049"/>
    </source>
</evidence>
<dbReference type="EMBL" id="JAOQAZ010000037">
    <property type="protein sequence ID" value="KAJ4248070.1"/>
    <property type="molecule type" value="Genomic_DNA"/>
</dbReference>
<accession>A0A9W8RPA1</accession>
<reference evidence="1" key="1">
    <citation type="submission" date="2022-09" db="EMBL/GenBank/DDBJ databases">
        <title>Fusarium specimens isolated from Avocado Roots.</title>
        <authorList>
            <person name="Stajich J."/>
            <person name="Roper C."/>
            <person name="Heimlech-Rivalta G."/>
        </authorList>
    </citation>
    <scope>NUCLEOTIDE SEQUENCE</scope>
    <source>
        <strain evidence="1">CF00136</strain>
    </source>
</reference>
<proteinExistence type="predicted"/>
<sequence length="290" mass="33427">MILQQPPSEATEDEEQDQLRKIVVAFVFIHSRCCWGKPRSPQSAFEFVYEGLRSLGYRGFATILRNESYAQLSCQPRSGGTSTPQFLLEISELRQEFEHDPRFRSYEVQYDSEPQQIERNVILYHFDRQERLDISDFSNDLDLKLTAATAIICARRGRTIDIKKEGSFIDWCRSVCDLMQRFPLRWLPAPIPPSPTNTQNERVQLDCMIKRLSIQAQDVRTQQLANQQHAFQLSQDMHQLDQRLMEVPQFKSRLAAPSQAGPPYIPVGLSQPQKFVVGRERAGSDCTDSD</sequence>
<organism evidence="1 2">
    <name type="scientific">Fusarium torreyae</name>
    <dbReference type="NCBI Taxonomy" id="1237075"/>
    <lineage>
        <taxon>Eukaryota</taxon>
        <taxon>Fungi</taxon>
        <taxon>Dikarya</taxon>
        <taxon>Ascomycota</taxon>
        <taxon>Pezizomycotina</taxon>
        <taxon>Sordariomycetes</taxon>
        <taxon>Hypocreomycetidae</taxon>
        <taxon>Hypocreales</taxon>
        <taxon>Nectriaceae</taxon>
        <taxon>Fusarium</taxon>
    </lineage>
</organism>
<name>A0A9W8RPA1_9HYPO</name>
<dbReference type="Proteomes" id="UP001152049">
    <property type="component" value="Unassembled WGS sequence"/>
</dbReference>
<dbReference type="OrthoDB" id="10604473at2759"/>
<protein>
    <submittedName>
        <fullName evidence="1">Uncharacterized protein</fullName>
    </submittedName>
</protein>
<keyword evidence="2" id="KW-1185">Reference proteome</keyword>